<proteinExistence type="predicted"/>
<evidence type="ECO:0000256" key="1">
    <source>
        <dbReference type="SAM" id="MobiDB-lite"/>
    </source>
</evidence>
<dbReference type="InterPro" id="IPR036894">
    <property type="entry name" value="YbaB-like_sf"/>
</dbReference>
<dbReference type="RefSeq" id="WP_113692056.1">
    <property type="nucleotide sequence ID" value="NZ_CP015163.1"/>
</dbReference>
<dbReference type="Gene3D" id="3.30.1310.10">
    <property type="entry name" value="Nucleoid-associated protein YbaB-like domain"/>
    <property type="match status" value="1"/>
</dbReference>
<dbReference type="SUPFAM" id="SSF82607">
    <property type="entry name" value="YbaB-like"/>
    <property type="match status" value="1"/>
</dbReference>
<sequence>MSEGIDATAKEVRSNLSQVGGSATSPRGEVSVSVGAGGALEDLRLTAAARSLEADQLARLIMTTARQAQREATGQVLEIMTEYTGEGPALELIRERLAATGDSTVRAEPPAEDDDYYFSSPPGISR</sequence>
<dbReference type="AlphaFoldDB" id="A0A344L421"/>
<accession>A0A344L421</accession>
<gene>
    <name evidence="2" type="ORF">A4R43_09840</name>
</gene>
<evidence type="ECO:0000313" key="3">
    <source>
        <dbReference type="Proteomes" id="UP000250434"/>
    </source>
</evidence>
<feature type="region of interest" description="Disordered" evidence="1">
    <location>
        <begin position="1"/>
        <end position="30"/>
    </location>
</feature>
<dbReference type="Proteomes" id="UP000250434">
    <property type="component" value="Chromosome"/>
</dbReference>
<dbReference type="Pfam" id="PF02575">
    <property type="entry name" value="YbaB_DNA_bd"/>
    <property type="match status" value="1"/>
</dbReference>
<dbReference type="KEGG" id="aab:A4R43_09840"/>
<dbReference type="GO" id="GO:0003677">
    <property type="term" value="F:DNA binding"/>
    <property type="evidence" value="ECO:0007669"/>
    <property type="project" value="InterPro"/>
</dbReference>
<feature type="region of interest" description="Disordered" evidence="1">
    <location>
        <begin position="101"/>
        <end position="126"/>
    </location>
</feature>
<keyword evidence="3" id="KW-1185">Reference proteome</keyword>
<protein>
    <recommendedName>
        <fullName evidence="4">YbaB/EbfC DNA-binding family protein</fullName>
    </recommendedName>
</protein>
<dbReference type="OrthoDB" id="4762213at2"/>
<evidence type="ECO:0000313" key="2">
    <source>
        <dbReference type="EMBL" id="AXB42795.1"/>
    </source>
</evidence>
<name>A0A344L421_9PSEU</name>
<feature type="compositionally biased region" description="Polar residues" evidence="1">
    <location>
        <begin position="14"/>
        <end position="25"/>
    </location>
</feature>
<dbReference type="InterPro" id="IPR004401">
    <property type="entry name" value="YbaB/EbfC"/>
</dbReference>
<dbReference type="EMBL" id="CP015163">
    <property type="protein sequence ID" value="AXB42795.1"/>
    <property type="molecule type" value="Genomic_DNA"/>
</dbReference>
<evidence type="ECO:0008006" key="4">
    <source>
        <dbReference type="Google" id="ProtNLM"/>
    </source>
</evidence>
<organism evidence="2 3">
    <name type="scientific">Amycolatopsis albispora</name>
    <dbReference type="NCBI Taxonomy" id="1804986"/>
    <lineage>
        <taxon>Bacteria</taxon>
        <taxon>Bacillati</taxon>
        <taxon>Actinomycetota</taxon>
        <taxon>Actinomycetes</taxon>
        <taxon>Pseudonocardiales</taxon>
        <taxon>Pseudonocardiaceae</taxon>
        <taxon>Amycolatopsis</taxon>
    </lineage>
</organism>
<reference evidence="2 3" key="1">
    <citation type="submission" date="2016-04" db="EMBL/GenBank/DDBJ databases">
        <title>Complete genome sequence and analysis of deep-sea sediment isolate, Amycolatopsis sp. WP1.</title>
        <authorList>
            <person name="Wang H."/>
            <person name="Chen S."/>
            <person name="Wu Q."/>
        </authorList>
    </citation>
    <scope>NUCLEOTIDE SEQUENCE [LARGE SCALE GENOMIC DNA]</scope>
    <source>
        <strain evidence="2 3">WP1</strain>
    </source>
</reference>